<name>A0AAE3G154_9GAMM</name>
<dbReference type="AlphaFoldDB" id="A0AAE3G154"/>
<dbReference type="RefSeq" id="WP_253474432.1">
    <property type="nucleotide sequence ID" value="NZ_JALJXV010000002.1"/>
</dbReference>
<organism evidence="1 2">
    <name type="scientific">Natronocella acetinitrilica</name>
    <dbReference type="NCBI Taxonomy" id="414046"/>
    <lineage>
        <taxon>Bacteria</taxon>
        <taxon>Pseudomonadati</taxon>
        <taxon>Pseudomonadota</taxon>
        <taxon>Gammaproteobacteria</taxon>
        <taxon>Chromatiales</taxon>
        <taxon>Ectothiorhodospiraceae</taxon>
        <taxon>Natronocella</taxon>
    </lineage>
</organism>
<comment type="caution">
    <text evidence="1">The sequence shown here is derived from an EMBL/GenBank/DDBJ whole genome shotgun (WGS) entry which is preliminary data.</text>
</comment>
<dbReference type="CDD" id="cd17040">
    <property type="entry name" value="Ubl_MoaD_like"/>
    <property type="match status" value="1"/>
</dbReference>
<dbReference type="InterPro" id="IPR016155">
    <property type="entry name" value="Mopterin_synth/thiamin_S_b"/>
</dbReference>
<accession>A0AAE3G154</accession>
<protein>
    <submittedName>
        <fullName evidence="1">Molybdopterin converting factor small subunit</fullName>
    </submittedName>
</protein>
<dbReference type="Gene3D" id="3.10.20.30">
    <property type="match status" value="1"/>
</dbReference>
<sequence>MLVVEFYGVLQQAAGGKRLELSGVEPGCTVGDALEHLRQEVPALEPHLPRLACAQGDRLVRRNQAIDTDKPLVLLPPVSGGSHGLREEAP</sequence>
<evidence type="ECO:0000313" key="1">
    <source>
        <dbReference type="EMBL" id="MCP1673650.1"/>
    </source>
</evidence>
<dbReference type="InterPro" id="IPR003749">
    <property type="entry name" value="ThiS/MoaD-like"/>
</dbReference>
<keyword evidence="2" id="KW-1185">Reference proteome</keyword>
<dbReference type="EMBL" id="JALJXV010000002">
    <property type="protein sequence ID" value="MCP1673650.1"/>
    <property type="molecule type" value="Genomic_DNA"/>
</dbReference>
<evidence type="ECO:0000313" key="2">
    <source>
        <dbReference type="Proteomes" id="UP001205843"/>
    </source>
</evidence>
<dbReference type="Proteomes" id="UP001205843">
    <property type="component" value="Unassembled WGS sequence"/>
</dbReference>
<dbReference type="SUPFAM" id="SSF54285">
    <property type="entry name" value="MoaD/ThiS"/>
    <property type="match status" value="1"/>
</dbReference>
<gene>
    <name evidence="1" type="ORF">J2T57_000749</name>
</gene>
<proteinExistence type="predicted"/>
<reference evidence="1" key="1">
    <citation type="submission" date="2022-03" db="EMBL/GenBank/DDBJ databases">
        <title>Genomic Encyclopedia of Type Strains, Phase III (KMG-III): the genomes of soil and plant-associated and newly described type strains.</title>
        <authorList>
            <person name="Whitman W."/>
        </authorList>
    </citation>
    <scope>NUCLEOTIDE SEQUENCE</scope>
    <source>
        <strain evidence="1">ANL 6-2</strain>
    </source>
</reference>
<dbReference type="Pfam" id="PF02597">
    <property type="entry name" value="ThiS"/>
    <property type="match status" value="1"/>
</dbReference>
<dbReference type="InterPro" id="IPR012675">
    <property type="entry name" value="Beta-grasp_dom_sf"/>
</dbReference>